<dbReference type="Gene3D" id="1.10.287.470">
    <property type="entry name" value="Helix hairpin bin"/>
    <property type="match status" value="1"/>
</dbReference>
<feature type="domain" description="p-hydroxybenzoic acid efflux pump subunit AaeA-like beta-barrel" evidence="5">
    <location>
        <begin position="321"/>
        <end position="413"/>
    </location>
</feature>
<gene>
    <name evidence="6" type="primary">emrA</name>
    <name evidence="6" type="ordered locus">Atu4478</name>
</gene>
<feature type="transmembrane region" description="Helical" evidence="3">
    <location>
        <begin position="82"/>
        <end position="102"/>
    </location>
</feature>
<dbReference type="Gene3D" id="2.40.50.100">
    <property type="match status" value="1"/>
</dbReference>
<reference evidence="6 7" key="2">
    <citation type="journal article" date="2001" name="Science">
        <title>Genome sequence of the plant pathogen and biotechnology agent Agrobacterium tumefaciens C58.</title>
        <authorList>
            <person name="Goodner B."/>
            <person name="Hinkle G."/>
            <person name="Gattung S."/>
            <person name="Miller N."/>
            <person name="Blanchard M."/>
            <person name="Qurollo B."/>
            <person name="Goldman B.S."/>
            <person name="Cao Y."/>
            <person name="Askenazi M."/>
            <person name="Halling C."/>
            <person name="Mullin L."/>
            <person name="Houmiel K."/>
            <person name="Gordon J."/>
            <person name="Vaudin M."/>
            <person name="Iartchouk O."/>
            <person name="Epp A."/>
            <person name="Liu F."/>
            <person name="Wollam C."/>
            <person name="Allinger M."/>
            <person name="Doughty D."/>
            <person name="Scott C."/>
            <person name="Lappas C."/>
            <person name="Markelz B."/>
            <person name="Flanagan C."/>
            <person name="Crowell C."/>
            <person name="Gurson J."/>
            <person name="Lomo C."/>
            <person name="Sear C."/>
            <person name="Strub G."/>
            <person name="Cielo C."/>
            <person name="Slater S."/>
        </authorList>
    </citation>
    <scope>NUCLEOTIDE SEQUENCE [LARGE SCALE GENOMIC DNA]</scope>
    <source>
        <strain evidence="7">C58 / ATCC 33970</strain>
    </source>
</reference>
<dbReference type="Pfam" id="PF25917">
    <property type="entry name" value="BSH_RND"/>
    <property type="match status" value="1"/>
</dbReference>
<dbReference type="InterPro" id="IPR050739">
    <property type="entry name" value="MFP"/>
</dbReference>
<dbReference type="PANTHER" id="PTHR30386:SF24">
    <property type="entry name" value="MULTIDRUG RESISTANCE EFFLUX PUMP"/>
    <property type="match status" value="1"/>
</dbReference>
<keyword evidence="3" id="KW-0472">Membrane</keyword>
<accession>Q7CV21</accession>
<dbReference type="KEGG" id="atu:Atu4478"/>
<evidence type="ECO:0000256" key="3">
    <source>
        <dbReference type="SAM" id="Phobius"/>
    </source>
</evidence>
<dbReference type="EMBL" id="AE007870">
    <property type="protein sequence ID" value="AAK88964.1"/>
    <property type="molecule type" value="Genomic_DNA"/>
</dbReference>
<organism evidence="6 7">
    <name type="scientific">Agrobacterium fabrum (strain C58 / ATCC 33970)</name>
    <name type="common">Agrobacterium tumefaciens (strain C58)</name>
    <dbReference type="NCBI Taxonomy" id="176299"/>
    <lineage>
        <taxon>Bacteria</taxon>
        <taxon>Pseudomonadati</taxon>
        <taxon>Pseudomonadota</taxon>
        <taxon>Alphaproteobacteria</taxon>
        <taxon>Hyphomicrobiales</taxon>
        <taxon>Rhizobiaceae</taxon>
        <taxon>Rhizobium/Agrobacterium group</taxon>
        <taxon>Agrobacterium</taxon>
        <taxon>Agrobacterium tumefaciens complex</taxon>
    </lineage>
</organism>
<dbReference type="Pfam" id="PF25963">
    <property type="entry name" value="Beta-barrel_AAEA"/>
    <property type="match status" value="1"/>
</dbReference>
<evidence type="ECO:0000259" key="4">
    <source>
        <dbReference type="Pfam" id="PF25917"/>
    </source>
</evidence>
<dbReference type="eggNOG" id="COG1566">
    <property type="taxonomic scope" value="Bacteria"/>
</dbReference>
<evidence type="ECO:0000259" key="5">
    <source>
        <dbReference type="Pfam" id="PF25963"/>
    </source>
</evidence>
<dbReference type="InterPro" id="IPR058625">
    <property type="entry name" value="MdtA-like_BSH"/>
</dbReference>
<evidence type="ECO:0000256" key="1">
    <source>
        <dbReference type="SAM" id="Coils"/>
    </source>
</evidence>
<dbReference type="Proteomes" id="UP000000813">
    <property type="component" value="Chromosome linear"/>
</dbReference>
<dbReference type="STRING" id="176299.Atu4478"/>
<keyword evidence="3" id="KW-1133">Transmembrane helix</keyword>
<keyword evidence="3" id="KW-0812">Transmembrane</keyword>
<dbReference type="InterPro" id="IPR058634">
    <property type="entry name" value="AaeA-lik-b-barrel"/>
</dbReference>
<evidence type="ECO:0000313" key="6">
    <source>
        <dbReference type="EMBL" id="AAK88964.1"/>
    </source>
</evidence>
<feature type="domain" description="Multidrug resistance protein MdtA-like barrel-sandwich hybrid" evidence="4">
    <location>
        <begin position="121"/>
        <end position="315"/>
    </location>
</feature>
<dbReference type="Gene3D" id="2.40.30.170">
    <property type="match status" value="1"/>
</dbReference>
<name>Q7CV21_AGRFC</name>
<dbReference type="AlphaFoldDB" id="Q7CV21"/>
<keyword evidence="1" id="KW-0175">Coiled coil</keyword>
<dbReference type="EnsemblBacteria" id="AAK88964">
    <property type="protein sequence ID" value="AAK88964"/>
    <property type="gene ID" value="Atu4478"/>
</dbReference>
<dbReference type="PATRIC" id="fig|176299.10.peg.4287"/>
<feature type="coiled-coil region" evidence="1">
    <location>
        <begin position="247"/>
        <end position="281"/>
    </location>
</feature>
<sequence>MCQERDYVNRTERFSSKTFFNLSRYNLMSAQKNSAVRAVNDAEEADISAKAETSPAKPADAPPQATPAPAVAAPKAKKRSPLLPIFALALLVGAGWYGYNWWIDGRFMVSTDDAYIQGDIAVIAPKVAGYVAKVNVVENQEVKAGDPLVTLDDGDYRIAFEQADAQIRTEQLSLKRIDAQIIGGEAAQEQAVAQKGALDAALRGAEITQKRATELQAKDVGTVAASDNAQVALDQARANVVAGEAAISSAKANVELLRAQREEAESTIRSLQLSKDKAARDLAFTVLKAPYDGVIGNLAVQTGDLVSVGKRLASLVPMNELYIDANFKETQLARVVPGSKVRVHVDAFDDEAIEGTVQSISPGSGSVFSMLPPENATGNFTKVIQRVPVRIVFSKEDLAKHNLRAGLSVVVDVDTRTAPENTRTAQVNPQAK</sequence>
<reference evidence="6 7" key="1">
    <citation type="journal article" date="2001" name="Science">
        <title>The genome of the natural genetic engineer Agrobacterium tumefaciens C58.</title>
        <authorList>
            <person name="Wood D.W."/>
            <person name="Setubal J.C."/>
            <person name="Kaul R."/>
            <person name="Monks D.E."/>
            <person name="Kitajima J.P."/>
            <person name="Okura V.K."/>
            <person name="Zhou Y."/>
            <person name="Chen L."/>
            <person name="Wood G.E."/>
            <person name="Almeida N.F.Jr."/>
            <person name="Woo L."/>
            <person name="Chen Y."/>
            <person name="Paulsen I.T."/>
            <person name="Eisen J.A."/>
            <person name="Karp P.D."/>
            <person name="Bovee D.Sr."/>
            <person name="Chapman P."/>
            <person name="Clendenning J."/>
            <person name="Deatherage G."/>
            <person name="Gillet W."/>
            <person name="Grant C."/>
            <person name="Kutyavin T."/>
            <person name="Levy R."/>
            <person name="Li M.J."/>
            <person name="McClelland E."/>
            <person name="Palmieri A."/>
            <person name="Raymond C."/>
            <person name="Rouse G."/>
            <person name="Saenphimmachak C."/>
            <person name="Wu Z."/>
            <person name="Romero P."/>
            <person name="Gordon D."/>
            <person name="Zhang S."/>
            <person name="Yoo H."/>
            <person name="Tao Y."/>
            <person name="Biddle P."/>
            <person name="Jung M."/>
            <person name="Krespan W."/>
            <person name="Perry M."/>
            <person name="Gordon-Kamm B."/>
            <person name="Liao L."/>
            <person name="Kim S."/>
            <person name="Hendrick C."/>
            <person name="Zhao Z.Y."/>
            <person name="Dolan M."/>
            <person name="Chumley F."/>
            <person name="Tingey S.V."/>
            <person name="Tomb J.F."/>
            <person name="Gordon M.P."/>
            <person name="Olson M.V."/>
            <person name="Nester E.W."/>
        </authorList>
    </citation>
    <scope>NUCLEOTIDE SEQUENCE [LARGE SCALE GENOMIC DNA]</scope>
    <source>
        <strain evidence="7">C58 / ATCC 33970</strain>
    </source>
</reference>
<evidence type="ECO:0000256" key="2">
    <source>
        <dbReference type="SAM" id="MobiDB-lite"/>
    </source>
</evidence>
<proteinExistence type="predicted"/>
<dbReference type="GO" id="GO:0055085">
    <property type="term" value="P:transmembrane transport"/>
    <property type="evidence" value="ECO:0007669"/>
    <property type="project" value="InterPro"/>
</dbReference>
<dbReference type="OrthoDB" id="9811754at2"/>
<evidence type="ECO:0000313" key="7">
    <source>
        <dbReference type="Proteomes" id="UP000000813"/>
    </source>
</evidence>
<dbReference type="PANTHER" id="PTHR30386">
    <property type="entry name" value="MEMBRANE FUSION SUBUNIT OF EMRAB-TOLC MULTIDRUG EFFLUX PUMP"/>
    <property type="match status" value="1"/>
</dbReference>
<feature type="region of interest" description="Disordered" evidence="2">
    <location>
        <begin position="47"/>
        <end position="73"/>
    </location>
</feature>
<dbReference type="HOGENOM" id="CLU_018816_15_1_5"/>
<protein>
    <submittedName>
        <fullName evidence="6">Multidrug resistance efflux pump</fullName>
    </submittedName>
</protein>
<keyword evidence="7" id="KW-1185">Reference proteome</keyword>
<dbReference type="SUPFAM" id="SSF111369">
    <property type="entry name" value="HlyD-like secretion proteins"/>
    <property type="match status" value="2"/>
</dbReference>
<dbReference type="PhylomeDB" id="Q7CV21"/>